<evidence type="ECO:0000313" key="2">
    <source>
        <dbReference type="Proteomes" id="UP000790347"/>
    </source>
</evidence>
<gene>
    <name evidence="1" type="ORF">DERF_004736</name>
</gene>
<evidence type="ECO:0000313" key="1">
    <source>
        <dbReference type="EMBL" id="KAH9521057.1"/>
    </source>
</evidence>
<dbReference type="EMBL" id="ASGP02000002">
    <property type="protein sequence ID" value="KAH9521057.1"/>
    <property type="molecule type" value="Genomic_DNA"/>
</dbReference>
<organism evidence="1 2">
    <name type="scientific">Dermatophagoides farinae</name>
    <name type="common">American house dust mite</name>
    <dbReference type="NCBI Taxonomy" id="6954"/>
    <lineage>
        <taxon>Eukaryota</taxon>
        <taxon>Metazoa</taxon>
        <taxon>Ecdysozoa</taxon>
        <taxon>Arthropoda</taxon>
        <taxon>Chelicerata</taxon>
        <taxon>Arachnida</taxon>
        <taxon>Acari</taxon>
        <taxon>Acariformes</taxon>
        <taxon>Sarcoptiformes</taxon>
        <taxon>Astigmata</taxon>
        <taxon>Psoroptidia</taxon>
        <taxon>Analgoidea</taxon>
        <taxon>Pyroglyphidae</taxon>
        <taxon>Dermatophagoidinae</taxon>
        <taxon>Dermatophagoides</taxon>
    </lineage>
</organism>
<dbReference type="Proteomes" id="UP000790347">
    <property type="component" value="Unassembled WGS sequence"/>
</dbReference>
<protein>
    <submittedName>
        <fullName evidence="1">Uncharacterized protein</fullName>
    </submittedName>
</protein>
<accession>A0A922I3W6</accession>
<comment type="caution">
    <text evidence="1">The sequence shown here is derived from an EMBL/GenBank/DDBJ whole genome shotgun (WGS) entry which is preliminary data.</text>
</comment>
<dbReference type="AlphaFoldDB" id="A0A922I3W6"/>
<reference evidence="1" key="2">
    <citation type="journal article" date="2022" name="Res Sq">
        <title>Comparative Genomics Reveals Insights into the Divergent Evolution of Astigmatic Mites and Household Pest Adaptations.</title>
        <authorList>
            <person name="Xiong Q."/>
            <person name="Wan A.T.-Y."/>
            <person name="Liu X.-Y."/>
            <person name="Fung C.S.-H."/>
            <person name="Xiao X."/>
            <person name="Malainual N."/>
            <person name="Hou J."/>
            <person name="Wang L."/>
            <person name="Wang M."/>
            <person name="Yang K."/>
            <person name="Cui Y."/>
            <person name="Leung E."/>
            <person name="Nong W."/>
            <person name="Shin S.-K."/>
            <person name="Au S."/>
            <person name="Jeong K.Y."/>
            <person name="Chew F.T."/>
            <person name="Hui J."/>
            <person name="Leung T.F."/>
            <person name="Tungtrongchitr A."/>
            <person name="Zhong N."/>
            <person name="Liu Z."/>
            <person name="Tsui S."/>
        </authorList>
    </citation>
    <scope>NUCLEOTIDE SEQUENCE</scope>
    <source>
        <strain evidence="1">Derf</strain>
        <tissue evidence="1">Whole organism</tissue>
    </source>
</reference>
<keyword evidence="2" id="KW-1185">Reference proteome</keyword>
<sequence length="51" mass="6100">MPTLMVYLEDRVHPERINKRLRLSNVAKSKWSESTNRIPENARVLMDFNRS</sequence>
<name>A0A922I3W6_DERFA</name>
<proteinExistence type="predicted"/>
<reference evidence="1" key="1">
    <citation type="submission" date="2013-05" db="EMBL/GenBank/DDBJ databases">
        <authorList>
            <person name="Yim A.K.Y."/>
            <person name="Chan T.F."/>
            <person name="Ji K.M."/>
            <person name="Liu X.Y."/>
            <person name="Zhou J.W."/>
            <person name="Li R.Q."/>
            <person name="Yang K.Y."/>
            <person name="Li J."/>
            <person name="Li M."/>
            <person name="Law P.T.W."/>
            <person name="Wu Y.L."/>
            <person name="Cai Z.L."/>
            <person name="Qin H."/>
            <person name="Bao Y."/>
            <person name="Leung R.K.K."/>
            <person name="Ng P.K.S."/>
            <person name="Zou J."/>
            <person name="Zhong X.J."/>
            <person name="Ran P.X."/>
            <person name="Zhong N.S."/>
            <person name="Liu Z.G."/>
            <person name="Tsui S.K.W."/>
        </authorList>
    </citation>
    <scope>NUCLEOTIDE SEQUENCE</scope>
    <source>
        <strain evidence="1">Derf</strain>
        <tissue evidence="1">Whole organism</tissue>
    </source>
</reference>